<comment type="subcellular location">
    <subcellularLocation>
        <location evidence="3">Chromosome</location>
        <location evidence="3">Centromere</location>
        <location evidence="3">Kinetochore</location>
    </subcellularLocation>
    <subcellularLocation>
        <location evidence="2">Cytoplasm</location>
        <location evidence="2">Cytoskeleton</location>
        <location evidence="2">Spindle</location>
    </subcellularLocation>
    <subcellularLocation>
        <location evidence="1">Nucleus</location>
    </subcellularLocation>
</comment>
<keyword evidence="8" id="KW-0493">Microtubule</keyword>
<comment type="caution">
    <text evidence="20">The sequence shown here is derived from an EMBL/GenBank/DDBJ whole genome shotgun (WGS) entry which is preliminary data.</text>
</comment>
<evidence type="ECO:0000313" key="21">
    <source>
        <dbReference type="Proteomes" id="UP000518752"/>
    </source>
</evidence>
<dbReference type="Pfam" id="PF08651">
    <property type="entry name" value="DASH_Duo1"/>
    <property type="match status" value="1"/>
</dbReference>
<evidence type="ECO:0000256" key="16">
    <source>
        <dbReference type="ARBA" id="ARBA00023328"/>
    </source>
</evidence>
<evidence type="ECO:0000256" key="7">
    <source>
        <dbReference type="ARBA" id="ARBA00022618"/>
    </source>
</evidence>
<proteinExistence type="inferred from homology"/>
<keyword evidence="11" id="KW-0995">Kinetochore</keyword>
<evidence type="ECO:0000256" key="14">
    <source>
        <dbReference type="ARBA" id="ARBA00023242"/>
    </source>
</evidence>
<keyword evidence="12" id="KW-0175">Coiled coil</keyword>
<dbReference type="PANTHER" id="PTHR28216">
    <property type="entry name" value="DASH COMPLEX SUBUNIT DUO1"/>
    <property type="match status" value="1"/>
</dbReference>
<organism evidence="20 21">
    <name type="scientific">Collybiopsis confluens</name>
    <dbReference type="NCBI Taxonomy" id="2823264"/>
    <lineage>
        <taxon>Eukaryota</taxon>
        <taxon>Fungi</taxon>
        <taxon>Dikarya</taxon>
        <taxon>Basidiomycota</taxon>
        <taxon>Agaricomycotina</taxon>
        <taxon>Agaricomycetes</taxon>
        <taxon>Agaricomycetidae</taxon>
        <taxon>Agaricales</taxon>
        <taxon>Marasmiineae</taxon>
        <taxon>Omphalotaceae</taxon>
        <taxon>Collybiopsis</taxon>
    </lineage>
</organism>
<dbReference type="EMBL" id="JAACJN010000002">
    <property type="protein sequence ID" value="KAF5393278.1"/>
    <property type="molecule type" value="Genomic_DNA"/>
</dbReference>
<evidence type="ECO:0000256" key="11">
    <source>
        <dbReference type="ARBA" id="ARBA00022838"/>
    </source>
</evidence>
<evidence type="ECO:0000256" key="2">
    <source>
        <dbReference type="ARBA" id="ARBA00004186"/>
    </source>
</evidence>
<sequence>MDSYSDLSLEASGSRLLSQSPITSSQADLSISELSISDRPYTSPDKPFSLLAQPSTPIQSHRTASDDDQEGDAEYGNEAELTQRNIEADMQPDQEAEQTAEEREQAVRIKAKLREEKLQNDLFVLRKLNAAFSSFSEALDDVGSANERISGQLVQTERLLNKYIGILAKSEQFSQLIFDEDWDGADQDDMIIQREMEERAERAQREEEERAIAERRERERVERETRENREREEREQIAKEKTATSRGANSSGVRGVRGTRASNRAMRGSAPTRGSAASSRGQSSRVATTSRSSSIGRGTVRRG</sequence>
<keyword evidence="13" id="KW-0206">Cytoskeleton</keyword>
<feature type="compositionally biased region" description="Polar residues" evidence="19">
    <location>
        <begin position="15"/>
        <end position="35"/>
    </location>
</feature>
<keyword evidence="21" id="KW-1185">Reference proteome</keyword>
<evidence type="ECO:0000256" key="19">
    <source>
        <dbReference type="SAM" id="MobiDB-lite"/>
    </source>
</evidence>
<evidence type="ECO:0000256" key="9">
    <source>
        <dbReference type="ARBA" id="ARBA00022776"/>
    </source>
</evidence>
<evidence type="ECO:0000256" key="6">
    <source>
        <dbReference type="ARBA" id="ARBA00022490"/>
    </source>
</evidence>
<dbReference type="AlphaFoldDB" id="A0A8H5MGJ8"/>
<evidence type="ECO:0000256" key="13">
    <source>
        <dbReference type="ARBA" id="ARBA00023212"/>
    </source>
</evidence>
<evidence type="ECO:0000256" key="1">
    <source>
        <dbReference type="ARBA" id="ARBA00004123"/>
    </source>
</evidence>
<dbReference type="GO" id="GO:0072686">
    <property type="term" value="C:mitotic spindle"/>
    <property type="evidence" value="ECO:0007669"/>
    <property type="project" value="InterPro"/>
</dbReference>
<dbReference type="GO" id="GO:0005874">
    <property type="term" value="C:microtubule"/>
    <property type="evidence" value="ECO:0007669"/>
    <property type="project" value="UniProtKB-KW"/>
</dbReference>
<gene>
    <name evidence="20" type="ORF">D9757_000609</name>
</gene>
<evidence type="ECO:0000256" key="10">
    <source>
        <dbReference type="ARBA" id="ARBA00022829"/>
    </source>
</evidence>
<feature type="compositionally biased region" description="Low complexity" evidence="19">
    <location>
        <begin position="273"/>
        <end position="303"/>
    </location>
</feature>
<reference evidence="20 21" key="1">
    <citation type="journal article" date="2020" name="ISME J.">
        <title>Uncovering the hidden diversity of litter-decomposition mechanisms in mushroom-forming fungi.</title>
        <authorList>
            <person name="Floudas D."/>
            <person name="Bentzer J."/>
            <person name="Ahren D."/>
            <person name="Johansson T."/>
            <person name="Persson P."/>
            <person name="Tunlid A."/>
        </authorList>
    </citation>
    <scope>NUCLEOTIDE SEQUENCE [LARGE SCALE GENOMIC DNA]</scope>
    <source>
        <strain evidence="20 21">CBS 406.79</strain>
    </source>
</reference>
<feature type="compositionally biased region" description="Basic and acidic residues" evidence="19">
    <location>
        <begin position="198"/>
        <end position="243"/>
    </location>
</feature>
<protein>
    <recommendedName>
        <fullName evidence="17">DASH complex subunit DUO1</fullName>
    </recommendedName>
    <alternativeName>
        <fullName evidence="18">Outer kinetochore protein DUO1</fullName>
    </alternativeName>
</protein>
<evidence type="ECO:0000256" key="18">
    <source>
        <dbReference type="ARBA" id="ARBA00044358"/>
    </source>
</evidence>
<keyword evidence="15" id="KW-0131">Cell cycle</keyword>
<keyword evidence="7" id="KW-0132">Cell division</keyword>
<evidence type="ECO:0000256" key="4">
    <source>
        <dbReference type="ARBA" id="ARBA00005366"/>
    </source>
</evidence>
<evidence type="ECO:0000256" key="5">
    <source>
        <dbReference type="ARBA" id="ARBA00022454"/>
    </source>
</evidence>
<feature type="compositionally biased region" description="Acidic residues" evidence="19">
    <location>
        <begin position="90"/>
        <end position="99"/>
    </location>
</feature>
<dbReference type="GO" id="GO:0051301">
    <property type="term" value="P:cell division"/>
    <property type="evidence" value="ECO:0007669"/>
    <property type="project" value="UniProtKB-KW"/>
</dbReference>
<keyword evidence="10" id="KW-0159">Chromosome partition</keyword>
<evidence type="ECO:0000256" key="15">
    <source>
        <dbReference type="ARBA" id="ARBA00023306"/>
    </source>
</evidence>
<keyword evidence="16" id="KW-0137">Centromere</keyword>
<keyword evidence="9" id="KW-0498">Mitosis</keyword>
<keyword evidence="5" id="KW-0158">Chromosome</keyword>
<evidence type="ECO:0000256" key="17">
    <source>
        <dbReference type="ARBA" id="ARBA00044152"/>
    </source>
</evidence>
<feature type="compositionally biased region" description="Polar residues" evidence="19">
    <location>
        <begin position="52"/>
        <end position="62"/>
    </location>
</feature>
<comment type="similarity">
    <text evidence="4">Belongs to the DASH complex DUO1 family.</text>
</comment>
<feature type="compositionally biased region" description="Acidic residues" evidence="19">
    <location>
        <begin position="66"/>
        <end position="77"/>
    </location>
</feature>
<dbReference type="GO" id="GO:0000278">
    <property type="term" value="P:mitotic cell cycle"/>
    <property type="evidence" value="ECO:0007669"/>
    <property type="project" value="InterPro"/>
</dbReference>
<dbReference type="OrthoDB" id="5599235at2759"/>
<evidence type="ECO:0000256" key="12">
    <source>
        <dbReference type="ARBA" id="ARBA00023054"/>
    </source>
</evidence>
<evidence type="ECO:0000256" key="8">
    <source>
        <dbReference type="ARBA" id="ARBA00022701"/>
    </source>
</evidence>
<keyword evidence="14" id="KW-0539">Nucleus</keyword>
<feature type="region of interest" description="Disordered" evidence="19">
    <location>
        <begin position="1"/>
        <end position="103"/>
    </location>
</feature>
<dbReference type="PANTHER" id="PTHR28216:SF1">
    <property type="entry name" value="DASH COMPLEX SUBUNIT DUO1"/>
    <property type="match status" value="1"/>
</dbReference>
<dbReference type="InterPro" id="IPR013960">
    <property type="entry name" value="DASH_Duo1"/>
</dbReference>
<dbReference type="GO" id="GO:0007059">
    <property type="term" value="P:chromosome segregation"/>
    <property type="evidence" value="ECO:0007669"/>
    <property type="project" value="UniProtKB-KW"/>
</dbReference>
<accession>A0A8H5MGJ8</accession>
<feature type="region of interest" description="Disordered" evidence="19">
    <location>
        <begin position="198"/>
        <end position="303"/>
    </location>
</feature>
<dbReference type="Proteomes" id="UP000518752">
    <property type="component" value="Unassembled WGS sequence"/>
</dbReference>
<evidence type="ECO:0000256" key="3">
    <source>
        <dbReference type="ARBA" id="ARBA00004629"/>
    </source>
</evidence>
<name>A0A8H5MGJ8_9AGAR</name>
<dbReference type="GO" id="GO:0042729">
    <property type="term" value="C:DASH complex"/>
    <property type="evidence" value="ECO:0007669"/>
    <property type="project" value="InterPro"/>
</dbReference>
<evidence type="ECO:0000313" key="20">
    <source>
        <dbReference type="EMBL" id="KAF5393278.1"/>
    </source>
</evidence>
<keyword evidence="6" id="KW-0963">Cytoplasm</keyword>